<evidence type="ECO:0000259" key="3">
    <source>
        <dbReference type="Pfam" id="PF26255"/>
    </source>
</evidence>
<accession>M0K5B8</accession>
<dbReference type="Proteomes" id="UP000011623">
    <property type="component" value="Unassembled WGS sequence"/>
</dbReference>
<feature type="region of interest" description="Disordered" evidence="1">
    <location>
        <begin position="275"/>
        <end position="296"/>
    </location>
</feature>
<keyword evidence="2" id="KW-0472">Membrane</keyword>
<feature type="transmembrane region" description="Helical" evidence="2">
    <location>
        <begin position="587"/>
        <end position="608"/>
    </location>
</feature>
<dbReference type="PATRIC" id="fig|1227452.3.peg.3734"/>
<comment type="caution">
    <text evidence="4">The sequence shown here is derived from an EMBL/GenBank/DDBJ whole genome shotgun (WGS) entry which is preliminary data.</text>
</comment>
<dbReference type="EMBL" id="AOLW01000050">
    <property type="protein sequence ID" value="EMA16013.1"/>
    <property type="molecule type" value="Genomic_DNA"/>
</dbReference>
<protein>
    <recommendedName>
        <fullName evidence="3">Envelope protein N-terminal domain-containing protein</fullName>
    </recommendedName>
</protein>
<evidence type="ECO:0000256" key="1">
    <source>
        <dbReference type="SAM" id="MobiDB-lite"/>
    </source>
</evidence>
<evidence type="ECO:0000256" key="2">
    <source>
        <dbReference type="SAM" id="Phobius"/>
    </source>
</evidence>
<organism evidence="4 5">
    <name type="scientific">Haloarcula amylolytica JCM 13557</name>
    <dbReference type="NCBI Taxonomy" id="1227452"/>
    <lineage>
        <taxon>Archaea</taxon>
        <taxon>Methanobacteriati</taxon>
        <taxon>Methanobacteriota</taxon>
        <taxon>Stenosarchaea group</taxon>
        <taxon>Halobacteria</taxon>
        <taxon>Halobacteriales</taxon>
        <taxon>Haloarculaceae</taxon>
        <taxon>Haloarcula</taxon>
    </lineage>
</organism>
<gene>
    <name evidence="4" type="ORF">C442_18764</name>
</gene>
<dbReference type="Pfam" id="PF26255">
    <property type="entry name" value="Viral_env_HRPV"/>
    <property type="match status" value="1"/>
</dbReference>
<proteinExistence type="predicted"/>
<dbReference type="InterPro" id="IPR058677">
    <property type="entry name" value="ORF4_N"/>
</dbReference>
<evidence type="ECO:0000313" key="4">
    <source>
        <dbReference type="EMBL" id="EMA16013.1"/>
    </source>
</evidence>
<dbReference type="RefSeq" id="WP_008313108.1">
    <property type="nucleotide sequence ID" value="NZ_AOLW01000050.1"/>
</dbReference>
<keyword evidence="2" id="KW-0812">Transmembrane</keyword>
<sequence>MSHARSILLAGLLVLSTVVTGVGPALAQTATDSGPVTYEYTGSPTTLIVDTSALDGGTEFTVEYTTQGGPSTGTTVLARETYNTANLKEDQLLFFNDGAYESVNVTVSGYSGGEPTFDSKSGLLGGINLVRTVVGTTGGDSDLTCDTSDRLGSMTSGVTYLDCTAQPGSTGVNTTGTDAQQTHIDAYQSAQNSKQQADNYHNTLDNYLSDTKTQARIIGKNAYIKALNNGSSKAAAKTEAKSAVADYYATKQENLASEWTQQATNAEYLADVMESESGLTAPPRPDSSTAPDLGVKGVGGGGREAYIIYDPSGSQTETISLVNGETTEYRTIYVEHREFYDGVTPATTHVGPATGRVNHTKAADGSKYGQGLRITAPNSNYNNLEIINFEDYSTKWAEIESQNTQVQNEMDTLAENTYNAYQSGEINNSDLVDPYVLASQQSAGDDFQGWTAAQLTLLGANSPENFDQIGSFNVTTGDGTQYEGVLFSQENPGSGQFENRTTYDTANIGGTQYVVTSDQIVELDGTFTIDRITTTRGETTENVTIQKTTYKTTNVTELKQQYDDLAKRRAEIEAREQNLRGSAGGGLLGGSSSSLVLVLVGVGTLYAVSQRRTGGNN</sequence>
<evidence type="ECO:0000313" key="5">
    <source>
        <dbReference type="Proteomes" id="UP000011623"/>
    </source>
</evidence>
<reference evidence="4 5" key="1">
    <citation type="journal article" date="2014" name="PLoS Genet.">
        <title>Phylogenetically driven sequencing of extremely halophilic archaea reveals strategies for static and dynamic osmo-response.</title>
        <authorList>
            <person name="Becker E.A."/>
            <person name="Seitzer P.M."/>
            <person name="Tritt A."/>
            <person name="Larsen D."/>
            <person name="Krusor M."/>
            <person name="Yao A.I."/>
            <person name="Wu D."/>
            <person name="Madern D."/>
            <person name="Eisen J.A."/>
            <person name="Darling A.E."/>
            <person name="Facciotti M.T."/>
        </authorList>
    </citation>
    <scope>NUCLEOTIDE SEQUENCE [LARGE SCALE GENOMIC DNA]</scope>
    <source>
        <strain evidence="4 5">JCM 13557</strain>
    </source>
</reference>
<keyword evidence="2" id="KW-1133">Transmembrane helix</keyword>
<name>M0K5B8_9EURY</name>
<keyword evidence="5" id="KW-1185">Reference proteome</keyword>
<dbReference type="AlphaFoldDB" id="M0K5B8"/>
<feature type="domain" description="Envelope protein N-terminal" evidence="3">
    <location>
        <begin position="160"/>
        <end position="459"/>
    </location>
</feature>